<proteinExistence type="predicted"/>
<dbReference type="AlphaFoldDB" id="A0A411HIX9"/>
<reference evidence="1 2" key="1">
    <citation type="submission" date="2019-01" db="EMBL/GenBank/DDBJ databases">
        <title>Pseudolysobacter antarctica gen. nov., sp. nov., isolated from Fildes Peninsula, Antarctica.</title>
        <authorList>
            <person name="Wei Z."/>
            <person name="Peng F."/>
        </authorList>
    </citation>
    <scope>NUCLEOTIDE SEQUENCE [LARGE SCALE GENOMIC DNA]</scope>
    <source>
        <strain evidence="1 2">AQ6-296</strain>
    </source>
</reference>
<evidence type="ECO:0000313" key="1">
    <source>
        <dbReference type="EMBL" id="QBB70465.1"/>
    </source>
</evidence>
<dbReference type="RefSeq" id="WP_129832723.1">
    <property type="nucleotide sequence ID" value="NZ_CP035704.1"/>
</dbReference>
<accession>A0A411HIX9</accession>
<organism evidence="1 2">
    <name type="scientific">Pseudolysobacter antarcticus</name>
    <dbReference type="NCBI Taxonomy" id="2511995"/>
    <lineage>
        <taxon>Bacteria</taxon>
        <taxon>Pseudomonadati</taxon>
        <taxon>Pseudomonadota</taxon>
        <taxon>Gammaproteobacteria</taxon>
        <taxon>Lysobacterales</taxon>
        <taxon>Rhodanobacteraceae</taxon>
        <taxon>Pseudolysobacter</taxon>
    </lineage>
</organism>
<protein>
    <submittedName>
        <fullName evidence="1">Uncharacterized protein</fullName>
    </submittedName>
</protein>
<sequence length="242" mass="27059">MGRITDSATGEPIAGATVYAIWNYHPISIPRLSIPLPIEGTHAASSLCGGSVVATTDALGYYDFDRTISMKVRLHEAHQWVIADGYYNDWQGPELEDKHDFAQLLSQLRWDPLHKQQDNWSKKLTPLGNASIDVKLLTLLTAMQSAVWCTPPTESNEANLKKFQRAGLHAINAAICEATTLEQTPRSDVYKLAFTFFMGKDPRVRLLQDPSVQPLIPRRQRSPVPQSLMETTCNLTKVKNDD</sequence>
<evidence type="ECO:0000313" key="2">
    <source>
        <dbReference type="Proteomes" id="UP000291562"/>
    </source>
</evidence>
<gene>
    <name evidence="1" type="ORF">ELE36_08850</name>
</gene>
<dbReference type="EMBL" id="CP035704">
    <property type="protein sequence ID" value="QBB70465.1"/>
    <property type="molecule type" value="Genomic_DNA"/>
</dbReference>
<dbReference type="Proteomes" id="UP000291562">
    <property type="component" value="Chromosome"/>
</dbReference>
<name>A0A411HIX9_9GAMM</name>
<keyword evidence="2" id="KW-1185">Reference proteome</keyword>
<dbReference type="KEGG" id="xbc:ELE36_08850"/>